<dbReference type="OrthoDB" id="6132171at2759"/>
<dbReference type="EMBL" id="CACVKT020003954">
    <property type="protein sequence ID" value="CAC5387012.1"/>
    <property type="molecule type" value="Genomic_DNA"/>
</dbReference>
<reference evidence="1 2" key="1">
    <citation type="submission" date="2020-06" db="EMBL/GenBank/DDBJ databases">
        <authorList>
            <person name="Li R."/>
            <person name="Bekaert M."/>
        </authorList>
    </citation>
    <scope>NUCLEOTIDE SEQUENCE [LARGE SCALE GENOMIC DNA]</scope>
    <source>
        <strain evidence="2">wild</strain>
    </source>
</reference>
<protein>
    <submittedName>
        <fullName evidence="1">Uncharacterized protein</fullName>
    </submittedName>
</protein>
<gene>
    <name evidence="1" type="ORF">MCOR_22391</name>
</gene>
<name>A0A6J8BTP9_MYTCO</name>
<organism evidence="1 2">
    <name type="scientific">Mytilus coruscus</name>
    <name type="common">Sea mussel</name>
    <dbReference type="NCBI Taxonomy" id="42192"/>
    <lineage>
        <taxon>Eukaryota</taxon>
        <taxon>Metazoa</taxon>
        <taxon>Spiralia</taxon>
        <taxon>Lophotrochozoa</taxon>
        <taxon>Mollusca</taxon>
        <taxon>Bivalvia</taxon>
        <taxon>Autobranchia</taxon>
        <taxon>Pteriomorphia</taxon>
        <taxon>Mytilida</taxon>
        <taxon>Mytiloidea</taxon>
        <taxon>Mytilidae</taxon>
        <taxon>Mytilinae</taxon>
        <taxon>Mytilus</taxon>
    </lineage>
</organism>
<keyword evidence="2" id="KW-1185">Reference proteome</keyword>
<accession>A0A6J8BTP9</accession>
<dbReference type="AlphaFoldDB" id="A0A6J8BTP9"/>
<dbReference type="Proteomes" id="UP000507470">
    <property type="component" value="Unassembled WGS sequence"/>
</dbReference>
<proteinExistence type="predicted"/>
<evidence type="ECO:0000313" key="2">
    <source>
        <dbReference type="Proteomes" id="UP000507470"/>
    </source>
</evidence>
<sequence>MLAVLILATIVEPPKQKAVPKAVTHEEPTLVGKNVPLLKQHPTIHKQIVTVVDQVPNFIKRPKLLVKEIAVREKYPVEKPVIHHRRVIKPIHKTRTIVHKKRGPIVRTKIIEVPQPHIVHKPYHRVKTVTQVFERVHKIPKPIPKPELRIVNRDRPFPVENLVIRKRPRVVEHPYDKPIPIVEEITNVIRNPKNKVLTVDKPVIHHKKVPYFPKAHHAGGAGGGNVQVISSGGGHGGAGVAYNGGQIYDAGFNQGYGLGGGGIQQVTYLLWSTAILSLNVNNLPISVAGLAEFTWHH</sequence>
<evidence type="ECO:0000313" key="1">
    <source>
        <dbReference type="EMBL" id="CAC5387012.1"/>
    </source>
</evidence>